<evidence type="ECO:0000256" key="1">
    <source>
        <dbReference type="SAM" id="SignalP"/>
    </source>
</evidence>
<dbReference type="EMBL" id="GL439972">
    <property type="protein sequence ID" value="EFN66435.1"/>
    <property type="molecule type" value="Genomic_DNA"/>
</dbReference>
<organism evidence="3">
    <name type="scientific">Camponotus floridanus</name>
    <name type="common">Florida carpenter ant</name>
    <dbReference type="NCBI Taxonomy" id="104421"/>
    <lineage>
        <taxon>Eukaryota</taxon>
        <taxon>Metazoa</taxon>
        <taxon>Ecdysozoa</taxon>
        <taxon>Arthropoda</taxon>
        <taxon>Hexapoda</taxon>
        <taxon>Insecta</taxon>
        <taxon>Pterygota</taxon>
        <taxon>Neoptera</taxon>
        <taxon>Endopterygota</taxon>
        <taxon>Hymenoptera</taxon>
        <taxon>Apocrita</taxon>
        <taxon>Aculeata</taxon>
        <taxon>Formicoidea</taxon>
        <taxon>Formicidae</taxon>
        <taxon>Formicinae</taxon>
        <taxon>Camponotus</taxon>
    </lineage>
</organism>
<dbReference type="AlphaFoldDB" id="E2AJB4"/>
<dbReference type="KEGG" id="cfo:105253049"/>
<dbReference type="InParanoid" id="E2AJB4"/>
<feature type="signal peptide" evidence="1">
    <location>
        <begin position="1"/>
        <end position="26"/>
    </location>
</feature>
<evidence type="ECO:0008006" key="4">
    <source>
        <dbReference type="Google" id="ProtNLM"/>
    </source>
</evidence>
<dbReference type="OMA" id="SICNYTV"/>
<accession>E2AJB4</accession>
<reference evidence="2 3" key="1">
    <citation type="journal article" date="2010" name="Science">
        <title>Genomic comparison of the ants Camponotus floridanus and Harpegnathos saltator.</title>
        <authorList>
            <person name="Bonasio R."/>
            <person name="Zhang G."/>
            <person name="Ye C."/>
            <person name="Mutti N.S."/>
            <person name="Fang X."/>
            <person name="Qin N."/>
            <person name="Donahue G."/>
            <person name="Yang P."/>
            <person name="Li Q."/>
            <person name="Li C."/>
            <person name="Zhang P."/>
            <person name="Huang Z."/>
            <person name="Berger S.L."/>
            <person name="Reinberg D."/>
            <person name="Wang J."/>
            <person name="Liebig J."/>
        </authorList>
    </citation>
    <scope>NUCLEOTIDE SEQUENCE [LARGE SCALE GENOMIC DNA]</scope>
    <source>
        <strain evidence="3">C129</strain>
    </source>
</reference>
<name>E2AJB4_CAMFO</name>
<dbReference type="OrthoDB" id="7701314at2759"/>
<sequence length="276" mass="32678">MAVFGCIGLCLPVLFACIVSMSIVQGRNLRRRHNHHSHPDYYLDFEESIPRDLSRRFEDDLEYQQDLYRRPMEKRELSRILDPVEYEERTPLPHRKHINYAESLRKNEARKQEDVIEDALTTRFNVRRKRQHNKHSGTVSYQKFSDQDKQELEISKRRRQQLELYTSTISGLRAPFELEVKEVQNSSICNYTVKSIPIPYNRTRVPKDLEHVRCNYAGSSCQDTGNYCCIQTYRYIEVSYDNGEDREKMKIYVGCVCALQDLNNDLLSQSYLPIHD</sequence>
<keyword evidence="3" id="KW-1185">Reference proteome</keyword>
<protein>
    <recommendedName>
        <fullName evidence="4">Spaetzle domain-containing protein</fullName>
    </recommendedName>
</protein>
<evidence type="ECO:0000313" key="2">
    <source>
        <dbReference type="EMBL" id="EFN66435.1"/>
    </source>
</evidence>
<gene>
    <name evidence="2" type="ORF">EAG_12584</name>
</gene>
<feature type="chain" id="PRO_5003157198" description="Spaetzle domain-containing protein" evidence="1">
    <location>
        <begin position="27"/>
        <end position="276"/>
    </location>
</feature>
<keyword evidence="1" id="KW-0732">Signal</keyword>
<proteinExistence type="predicted"/>
<evidence type="ECO:0000313" key="3">
    <source>
        <dbReference type="Proteomes" id="UP000000311"/>
    </source>
</evidence>
<dbReference type="Proteomes" id="UP000000311">
    <property type="component" value="Unassembled WGS sequence"/>
</dbReference>